<sequence>MNKLVKVLFSGLLAGGLLAGCGNGQQGGAAKNINPSAGQSSQDENKDLNQIGQKVKNEQGTEELVKYKKVNSTVDLNPIKVNVKDIKIIKLTDINPQWLEEISNMTDKLRVKGAVYYVQVRLSIENTTNKHLTFNSLSQIETDQGEDLDTHLNILPSNYNHDITGKGTQDDIYGICLGGGKQDIHKVTLVFDAVKDASTNKILHPEAKTNIKID</sequence>
<keyword evidence="1" id="KW-0732">Signal</keyword>
<comment type="caution">
    <text evidence="2">The sequence shown here is derived from an EMBL/GenBank/DDBJ whole genome shotgun (WGS) entry which is preliminary data.</text>
</comment>
<feature type="signal peptide" evidence="1">
    <location>
        <begin position="1"/>
        <end position="19"/>
    </location>
</feature>
<keyword evidence="3" id="KW-1185">Reference proteome</keyword>
<accession>A0ABU6MBA0</accession>
<evidence type="ECO:0000313" key="2">
    <source>
        <dbReference type="EMBL" id="MED1201699.1"/>
    </source>
</evidence>
<dbReference type="PROSITE" id="PS51257">
    <property type="entry name" value="PROKAR_LIPOPROTEIN"/>
    <property type="match status" value="1"/>
</dbReference>
<proteinExistence type="predicted"/>
<name>A0ABU6MBA0_9BACI</name>
<dbReference type="RefSeq" id="WP_066263565.1">
    <property type="nucleotide sequence ID" value="NZ_JARMAB010000002.1"/>
</dbReference>
<feature type="chain" id="PRO_5045097610" description="DUF4352 domain-containing protein" evidence="1">
    <location>
        <begin position="20"/>
        <end position="214"/>
    </location>
</feature>
<evidence type="ECO:0000256" key="1">
    <source>
        <dbReference type="SAM" id="SignalP"/>
    </source>
</evidence>
<dbReference type="EMBL" id="JARMAB010000002">
    <property type="protein sequence ID" value="MED1201699.1"/>
    <property type="molecule type" value="Genomic_DNA"/>
</dbReference>
<evidence type="ECO:0008006" key="4">
    <source>
        <dbReference type="Google" id="ProtNLM"/>
    </source>
</evidence>
<gene>
    <name evidence="2" type="ORF">P4T90_01190</name>
</gene>
<evidence type="ECO:0000313" key="3">
    <source>
        <dbReference type="Proteomes" id="UP001341444"/>
    </source>
</evidence>
<reference evidence="2 3" key="1">
    <citation type="submission" date="2023-03" db="EMBL/GenBank/DDBJ databases">
        <title>Bacillus Genome Sequencing.</title>
        <authorList>
            <person name="Dunlap C."/>
        </authorList>
    </citation>
    <scope>NUCLEOTIDE SEQUENCE [LARGE SCALE GENOMIC DNA]</scope>
    <source>
        <strain evidence="2 3">B-23453</strain>
    </source>
</reference>
<dbReference type="Proteomes" id="UP001341444">
    <property type="component" value="Unassembled WGS sequence"/>
</dbReference>
<organism evidence="2 3">
    <name type="scientific">Heyndrickxia acidicola</name>
    <dbReference type="NCBI Taxonomy" id="209389"/>
    <lineage>
        <taxon>Bacteria</taxon>
        <taxon>Bacillati</taxon>
        <taxon>Bacillota</taxon>
        <taxon>Bacilli</taxon>
        <taxon>Bacillales</taxon>
        <taxon>Bacillaceae</taxon>
        <taxon>Heyndrickxia</taxon>
    </lineage>
</organism>
<protein>
    <recommendedName>
        <fullName evidence="4">DUF4352 domain-containing protein</fullName>
    </recommendedName>
</protein>